<dbReference type="EMBL" id="CP144696">
    <property type="protein sequence ID" value="WVZ09950.1"/>
    <property type="molecule type" value="Genomic_DNA"/>
</dbReference>
<keyword evidence="1" id="KW-0472">Membrane</keyword>
<dbReference type="Proteomes" id="UP001374535">
    <property type="component" value="Chromosome 5"/>
</dbReference>
<dbReference type="AlphaFoldDB" id="A0AAQ3NHQ4"/>
<keyword evidence="1" id="KW-0812">Transmembrane</keyword>
<organism evidence="2 3">
    <name type="scientific">Vigna mungo</name>
    <name type="common">Black gram</name>
    <name type="synonym">Phaseolus mungo</name>
    <dbReference type="NCBI Taxonomy" id="3915"/>
    <lineage>
        <taxon>Eukaryota</taxon>
        <taxon>Viridiplantae</taxon>
        <taxon>Streptophyta</taxon>
        <taxon>Embryophyta</taxon>
        <taxon>Tracheophyta</taxon>
        <taxon>Spermatophyta</taxon>
        <taxon>Magnoliopsida</taxon>
        <taxon>eudicotyledons</taxon>
        <taxon>Gunneridae</taxon>
        <taxon>Pentapetalae</taxon>
        <taxon>rosids</taxon>
        <taxon>fabids</taxon>
        <taxon>Fabales</taxon>
        <taxon>Fabaceae</taxon>
        <taxon>Papilionoideae</taxon>
        <taxon>50 kb inversion clade</taxon>
        <taxon>NPAAA clade</taxon>
        <taxon>indigoferoid/millettioid clade</taxon>
        <taxon>Phaseoleae</taxon>
        <taxon>Vigna</taxon>
    </lineage>
</organism>
<keyword evidence="3" id="KW-1185">Reference proteome</keyword>
<evidence type="ECO:0000256" key="1">
    <source>
        <dbReference type="SAM" id="Phobius"/>
    </source>
</evidence>
<name>A0AAQ3NHQ4_VIGMU</name>
<gene>
    <name evidence="2" type="ORF">V8G54_014480</name>
</gene>
<reference evidence="2 3" key="1">
    <citation type="journal article" date="2023" name="Life. Sci Alliance">
        <title>Evolutionary insights into 3D genome organization and epigenetic landscape of Vigna mungo.</title>
        <authorList>
            <person name="Junaid A."/>
            <person name="Singh B."/>
            <person name="Bhatia S."/>
        </authorList>
    </citation>
    <scope>NUCLEOTIDE SEQUENCE [LARGE SCALE GENOMIC DNA]</scope>
    <source>
        <strain evidence="2">Urdbean</strain>
    </source>
</reference>
<keyword evidence="1" id="KW-1133">Transmembrane helix</keyword>
<protein>
    <submittedName>
        <fullName evidence="2">Uncharacterized protein</fullName>
    </submittedName>
</protein>
<evidence type="ECO:0000313" key="3">
    <source>
        <dbReference type="Proteomes" id="UP001374535"/>
    </source>
</evidence>
<proteinExistence type="predicted"/>
<evidence type="ECO:0000313" key="2">
    <source>
        <dbReference type="EMBL" id="WVZ09950.1"/>
    </source>
</evidence>
<accession>A0AAQ3NHQ4</accession>
<feature type="transmembrane region" description="Helical" evidence="1">
    <location>
        <begin position="58"/>
        <end position="76"/>
    </location>
</feature>
<sequence>MDKCGKSSFSVLENSQIVPSDFAQFNNGVSVVSLQSSSASQHTSFPCWRIKNGRTASALSACVAFMSDLMIMYGILQSIPLNLPHLLQSIMYKAKRLDAAPLPYPLLVSHICEYKGVNVFNEHYETVLPGHKIGDNSLRQMGIIKHLCSL</sequence>